<dbReference type="EMBL" id="RJSF01000019">
    <property type="protein sequence ID" value="RNM15766.1"/>
    <property type="molecule type" value="Genomic_DNA"/>
</dbReference>
<keyword evidence="6" id="KW-0479">Metal-binding</keyword>
<comment type="cofactor">
    <cofactor evidence="1">
        <name>Mg(2+)</name>
        <dbReference type="ChEBI" id="CHEBI:18420"/>
    </cofactor>
</comment>
<dbReference type="AlphaFoldDB" id="A0A3N0GUB9"/>
<dbReference type="PANTHER" id="PTHR30040:SF2">
    <property type="entry name" value="FAD:PROTEIN FMN TRANSFERASE"/>
    <property type="match status" value="1"/>
</dbReference>
<gene>
    <name evidence="11" type="ORF">EFL26_06170</name>
</gene>
<dbReference type="SUPFAM" id="SSF143631">
    <property type="entry name" value="ApbE-like"/>
    <property type="match status" value="1"/>
</dbReference>
<dbReference type="Pfam" id="PF02424">
    <property type="entry name" value="ApbE"/>
    <property type="match status" value="1"/>
</dbReference>
<dbReference type="InterPro" id="IPR024932">
    <property type="entry name" value="ApbE"/>
</dbReference>
<dbReference type="Proteomes" id="UP000279994">
    <property type="component" value="Unassembled WGS sequence"/>
</dbReference>
<keyword evidence="7" id="KW-0274">FAD</keyword>
<reference evidence="11 12" key="1">
    <citation type="submission" date="2018-11" db="EMBL/GenBank/DDBJ databases">
        <authorList>
            <person name="Li F."/>
        </authorList>
    </citation>
    <scope>NUCLEOTIDE SEQUENCE [LARGE SCALE GENOMIC DNA]</scope>
    <source>
        <strain evidence="11 12">Gsoil 818</strain>
    </source>
</reference>
<keyword evidence="4" id="KW-0285">Flavoprotein</keyword>
<evidence type="ECO:0000256" key="2">
    <source>
        <dbReference type="ARBA" id="ARBA00011955"/>
    </source>
</evidence>
<dbReference type="PANTHER" id="PTHR30040">
    <property type="entry name" value="THIAMINE BIOSYNTHESIS LIPOPROTEIN APBE"/>
    <property type="match status" value="1"/>
</dbReference>
<evidence type="ECO:0000256" key="7">
    <source>
        <dbReference type="ARBA" id="ARBA00022827"/>
    </source>
</evidence>
<keyword evidence="12" id="KW-1185">Reference proteome</keyword>
<dbReference type="Gene3D" id="3.10.520.10">
    <property type="entry name" value="ApbE-like domains"/>
    <property type="match status" value="1"/>
</dbReference>
<keyword evidence="8" id="KW-0460">Magnesium</keyword>
<evidence type="ECO:0000256" key="10">
    <source>
        <dbReference type="ARBA" id="ARBA00048540"/>
    </source>
</evidence>
<dbReference type="EC" id="2.7.1.180" evidence="2"/>
<evidence type="ECO:0000256" key="1">
    <source>
        <dbReference type="ARBA" id="ARBA00001946"/>
    </source>
</evidence>
<evidence type="ECO:0000256" key="6">
    <source>
        <dbReference type="ARBA" id="ARBA00022723"/>
    </source>
</evidence>
<sequence>MSTDLLPQLARHHRFTALGTYVHLSTTADLGRAVELAEAVLAEVDRTCSRFRPDSDLVRANSRAGRWTDVDPLLAAAVSVAADAARESDGLVDPCLGRALVEIGYDQDLAHVLARGDGHPVPPASARPDAWRDVQVDAHGAVFVPEGVELDLGATAKAWASDLLALSLVETLGGDALVSLGGDVRIAGTDQRAWPIVVTEHLDGVGDELDPALITLDGGGLATSSTAVRRWRAGGVVQHHLLDPRTGRPAAPYWRTVTATGPTCVAANVASTAAIVLGAEAEAWLAARGIDARLVGVDGTVRRTGDWPADPAPRAKEA</sequence>
<dbReference type="InterPro" id="IPR003374">
    <property type="entry name" value="ApbE-like_sf"/>
</dbReference>
<evidence type="ECO:0000256" key="5">
    <source>
        <dbReference type="ARBA" id="ARBA00022679"/>
    </source>
</evidence>
<keyword evidence="5 11" id="KW-0808">Transferase</keyword>
<comment type="caution">
    <text evidence="11">The sequence shown here is derived from an EMBL/GenBank/DDBJ whole genome shotgun (WGS) entry which is preliminary data.</text>
</comment>
<evidence type="ECO:0000313" key="12">
    <source>
        <dbReference type="Proteomes" id="UP000279994"/>
    </source>
</evidence>
<protein>
    <recommendedName>
        <fullName evidence="3">FAD:protein FMN transferase</fullName>
        <ecNumber evidence="2">2.7.1.180</ecNumber>
    </recommendedName>
    <alternativeName>
        <fullName evidence="9">Flavin transferase</fullName>
    </alternativeName>
</protein>
<evidence type="ECO:0000256" key="3">
    <source>
        <dbReference type="ARBA" id="ARBA00016337"/>
    </source>
</evidence>
<dbReference type="RefSeq" id="WP_123222017.1">
    <property type="nucleotide sequence ID" value="NZ_RJSF01000019.1"/>
</dbReference>
<dbReference type="GO" id="GO:0046872">
    <property type="term" value="F:metal ion binding"/>
    <property type="evidence" value="ECO:0007669"/>
    <property type="project" value="UniProtKB-KW"/>
</dbReference>
<comment type="catalytic activity">
    <reaction evidence="10">
        <text>L-threonyl-[protein] + FAD = FMN-L-threonyl-[protein] + AMP + H(+)</text>
        <dbReference type="Rhea" id="RHEA:36847"/>
        <dbReference type="Rhea" id="RHEA-COMP:11060"/>
        <dbReference type="Rhea" id="RHEA-COMP:11061"/>
        <dbReference type="ChEBI" id="CHEBI:15378"/>
        <dbReference type="ChEBI" id="CHEBI:30013"/>
        <dbReference type="ChEBI" id="CHEBI:57692"/>
        <dbReference type="ChEBI" id="CHEBI:74257"/>
        <dbReference type="ChEBI" id="CHEBI:456215"/>
        <dbReference type="EC" id="2.7.1.180"/>
    </reaction>
</comment>
<evidence type="ECO:0000256" key="8">
    <source>
        <dbReference type="ARBA" id="ARBA00022842"/>
    </source>
</evidence>
<dbReference type="GO" id="GO:0016740">
    <property type="term" value="F:transferase activity"/>
    <property type="evidence" value="ECO:0007669"/>
    <property type="project" value="UniProtKB-KW"/>
</dbReference>
<dbReference type="OrthoDB" id="3728306at2"/>
<evidence type="ECO:0000256" key="9">
    <source>
        <dbReference type="ARBA" id="ARBA00031306"/>
    </source>
</evidence>
<organism evidence="11 12">
    <name type="scientific">Nocardioides pocheonensis</name>
    <dbReference type="NCBI Taxonomy" id="661485"/>
    <lineage>
        <taxon>Bacteria</taxon>
        <taxon>Bacillati</taxon>
        <taxon>Actinomycetota</taxon>
        <taxon>Actinomycetes</taxon>
        <taxon>Propionibacteriales</taxon>
        <taxon>Nocardioidaceae</taxon>
        <taxon>Nocardioides</taxon>
    </lineage>
</organism>
<evidence type="ECO:0000256" key="4">
    <source>
        <dbReference type="ARBA" id="ARBA00022630"/>
    </source>
</evidence>
<evidence type="ECO:0000313" key="11">
    <source>
        <dbReference type="EMBL" id="RNM15766.1"/>
    </source>
</evidence>
<accession>A0A3N0GUB9</accession>
<proteinExistence type="predicted"/>
<name>A0A3N0GUB9_9ACTN</name>